<dbReference type="Pfam" id="PF00551">
    <property type="entry name" value="Formyl_trans_N"/>
    <property type="match status" value="1"/>
</dbReference>
<dbReference type="eggNOG" id="COG0299">
    <property type="taxonomic scope" value="Bacteria"/>
</dbReference>
<organism evidence="8 9">
    <name type="scientific">Weissella halotolerans DSM 20190</name>
    <dbReference type="NCBI Taxonomy" id="1123500"/>
    <lineage>
        <taxon>Bacteria</taxon>
        <taxon>Bacillati</taxon>
        <taxon>Bacillota</taxon>
        <taxon>Bacilli</taxon>
        <taxon>Lactobacillales</taxon>
        <taxon>Lactobacillaceae</taxon>
        <taxon>Weissella</taxon>
    </lineage>
</organism>
<dbReference type="InterPro" id="IPR036477">
    <property type="entry name" value="Formyl_transf_N_sf"/>
</dbReference>
<evidence type="ECO:0000256" key="4">
    <source>
        <dbReference type="ARBA" id="ARBA00038440"/>
    </source>
</evidence>
<dbReference type="InterPro" id="IPR004607">
    <property type="entry name" value="GART"/>
</dbReference>
<dbReference type="AlphaFoldDB" id="A0A0R2G998"/>
<comment type="similarity">
    <text evidence="4 6">Belongs to the GART family.</text>
</comment>
<dbReference type="PANTHER" id="PTHR43369">
    <property type="entry name" value="PHOSPHORIBOSYLGLYCINAMIDE FORMYLTRANSFERASE"/>
    <property type="match status" value="1"/>
</dbReference>
<evidence type="ECO:0000256" key="6">
    <source>
        <dbReference type="HAMAP-Rule" id="MF_01930"/>
    </source>
</evidence>
<evidence type="ECO:0000313" key="9">
    <source>
        <dbReference type="Proteomes" id="UP000051296"/>
    </source>
</evidence>
<dbReference type="PATRIC" id="fig|1123500.6.peg.33"/>
<dbReference type="PROSITE" id="PS00373">
    <property type="entry name" value="GART"/>
    <property type="match status" value="1"/>
</dbReference>
<dbReference type="STRING" id="1123500.GCA_000420365_00468"/>
<comment type="function">
    <text evidence="6">Catalyzes the transfer of a formyl group from 10-formyltetrahydrofolate to 5-phospho-ribosyl-glycinamide (GAR), producing 5-phospho-ribosyl-N-formylglycinamide (FGAR) and tetrahydrofolate.</text>
</comment>
<dbReference type="GO" id="GO:0005829">
    <property type="term" value="C:cytosol"/>
    <property type="evidence" value="ECO:0007669"/>
    <property type="project" value="TreeGrafter"/>
</dbReference>
<keyword evidence="3 6" id="KW-0658">Purine biosynthesis</keyword>
<dbReference type="Proteomes" id="UP000051296">
    <property type="component" value="Unassembled WGS sequence"/>
</dbReference>
<comment type="caution">
    <text evidence="8">The sequence shown here is derived from an EMBL/GenBank/DDBJ whole genome shotgun (WGS) entry which is preliminary data.</text>
</comment>
<dbReference type="EMBL" id="JQAX01000001">
    <property type="protein sequence ID" value="KRN33236.1"/>
    <property type="molecule type" value="Genomic_DNA"/>
</dbReference>
<dbReference type="UniPathway" id="UPA00074">
    <property type="reaction ID" value="UER00126"/>
</dbReference>
<gene>
    <name evidence="6" type="primary">purN</name>
    <name evidence="8" type="ORF">IV68_GL000034</name>
</gene>
<feature type="site" description="Raises pKa of active site His" evidence="6">
    <location>
        <position position="150"/>
    </location>
</feature>
<dbReference type="InParanoid" id="A0A0R2G998"/>
<dbReference type="FunCoup" id="A0A0R2G998">
    <property type="interactions" value="341"/>
</dbReference>
<dbReference type="PANTHER" id="PTHR43369:SF2">
    <property type="entry name" value="PHOSPHORIBOSYLGLYCINAMIDE FORMYLTRANSFERASE"/>
    <property type="match status" value="1"/>
</dbReference>
<dbReference type="OrthoDB" id="9806170at2"/>
<evidence type="ECO:0000256" key="2">
    <source>
        <dbReference type="ARBA" id="ARBA00022679"/>
    </source>
</evidence>
<dbReference type="Gene3D" id="3.40.50.170">
    <property type="entry name" value="Formyl transferase, N-terminal domain"/>
    <property type="match status" value="1"/>
</dbReference>
<dbReference type="RefSeq" id="WP_022791267.1">
    <property type="nucleotide sequence ID" value="NZ_ATUU01000001.1"/>
</dbReference>
<dbReference type="InterPro" id="IPR002376">
    <property type="entry name" value="Formyl_transf_N"/>
</dbReference>
<dbReference type="HAMAP" id="MF_01930">
    <property type="entry name" value="PurN"/>
    <property type="match status" value="1"/>
</dbReference>
<comment type="pathway">
    <text evidence="1 6">Purine metabolism; IMP biosynthesis via de novo pathway; N(2)-formyl-N(1)-(5-phospho-D-ribosyl)glycinamide from N(1)-(5-phospho-D-ribosyl)glycinamide (10-formyl THF route): step 1/1.</text>
</comment>
<reference evidence="8 9" key="1">
    <citation type="journal article" date="2015" name="Genome Announc.">
        <title>Expanding the biotechnology potential of lactobacilli through comparative genomics of 213 strains and associated genera.</title>
        <authorList>
            <person name="Sun Z."/>
            <person name="Harris H.M."/>
            <person name="McCann A."/>
            <person name="Guo C."/>
            <person name="Argimon S."/>
            <person name="Zhang W."/>
            <person name="Yang X."/>
            <person name="Jeffery I.B."/>
            <person name="Cooney J.C."/>
            <person name="Kagawa T.F."/>
            <person name="Liu W."/>
            <person name="Song Y."/>
            <person name="Salvetti E."/>
            <person name="Wrobel A."/>
            <person name="Rasinkangas P."/>
            <person name="Parkhill J."/>
            <person name="Rea M.C."/>
            <person name="O'Sullivan O."/>
            <person name="Ritari J."/>
            <person name="Douillard F.P."/>
            <person name="Paul Ross R."/>
            <person name="Yang R."/>
            <person name="Briner A.E."/>
            <person name="Felis G.E."/>
            <person name="de Vos W.M."/>
            <person name="Barrangou R."/>
            <person name="Klaenhammer T.R."/>
            <person name="Caufield P.W."/>
            <person name="Cui Y."/>
            <person name="Zhang H."/>
            <person name="O'Toole P.W."/>
        </authorList>
    </citation>
    <scope>NUCLEOTIDE SEQUENCE [LARGE SCALE GENOMIC DNA]</scope>
    <source>
        <strain evidence="8 9">DSM 20190</strain>
    </source>
</reference>
<feature type="binding site" evidence="6">
    <location>
        <begin position="95"/>
        <end position="98"/>
    </location>
    <ligand>
        <name>(6R)-10-formyltetrahydrofolate</name>
        <dbReference type="ChEBI" id="CHEBI:195366"/>
    </ligand>
</feature>
<dbReference type="NCBIfam" id="TIGR00639">
    <property type="entry name" value="PurN"/>
    <property type="match status" value="1"/>
</dbReference>
<comment type="catalytic activity">
    <reaction evidence="5 6">
        <text>N(1)-(5-phospho-beta-D-ribosyl)glycinamide + (6R)-10-formyltetrahydrofolate = N(2)-formyl-N(1)-(5-phospho-beta-D-ribosyl)glycinamide + (6S)-5,6,7,8-tetrahydrofolate + H(+)</text>
        <dbReference type="Rhea" id="RHEA:15053"/>
        <dbReference type="ChEBI" id="CHEBI:15378"/>
        <dbReference type="ChEBI" id="CHEBI:57453"/>
        <dbReference type="ChEBI" id="CHEBI:143788"/>
        <dbReference type="ChEBI" id="CHEBI:147286"/>
        <dbReference type="ChEBI" id="CHEBI:195366"/>
        <dbReference type="EC" id="2.1.2.2"/>
    </reaction>
</comment>
<feature type="domain" description="Formyl transferase N-terminal" evidence="7">
    <location>
        <begin position="8"/>
        <end position="187"/>
    </location>
</feature>
<dbReference type="GO" id="GO:0004644">
    <property type="term" value="F:phosphoribosylglycinamide formyltransferase activity"/>
    <property type="evidence" value="ECO:0007669"/>
    <property type="project" value="UniProtKB-UniRule"/>
</dbReference>
<accession>A0A0R2G998</accession>
<feature type="binding site" evidence="6">
    <location>
        <begin position="17"/>
        <end position="19"/>
    </location>
    <ligand>
        <name>N(1)-(5-phospho-beta-D-ribosyl)glycinamide</name>
        <dbReference type="ChEBI" id="CHEBI:143788"/>
    </ligand>
</feature>
<evidence type="ECO:0000256" key="5">
    <source>
        <dbReference type="ARBA" id="ARBA00047664"/>
    </source>
</evidence>
<evidence type="ECO:0000259" key="7">
    <source>
        <dbReference type="Pfam" id="PF00551"/>
    </source>
</evidence>
<keyword evidence="2 6" id="KW-0808">Transferase</keyword>
<dbReference type="SUPFAM" id="SSF53328">
    <property type="entry name" value="Formyltransferase"/>
    <property type="match status" value="1"/>
</dbReference>
<feature type="binding site" evidence="6">
    <location>
        <position position="112"/>
    </location>
    <ligand>
        <name>(6R)-10-formyltetrahydrofolate</name>
        <dbReference type="ChEBI" id="CHEBI:195366"/>
    </ligand>
</feature>
<evidence type="ECO:0000313" key="8">
    <source>
        <dbReference type="EMBL" id="KRN33236.1"/>
    </source>
</evidence>
<evidence type="ECO:0000256" key="3">
    <source>
        <dbReference type="ARBA" id="ARBA00022755"/>
    </source>
</evidence>
<evidence type="ECO:0000256" key="1">
    <source>
        <dbReference type="ARBA" id="ARBA00005054"/>
    </source>
</evidence>
<dbReference type="CDD" id="cd08645">
    <property type="entry name" value="FMT_core_GART"/>
    <property type="match status" value="1"/>
</dbReference>
<name>A0A0R2G998_9LACO</name>
<dbReference type="GO" id="GO:0006189">
    <property type="term" value="P:'de novo' IMP biosynthetic process"/>
    <property type="evidence" value="ECO:0007669"/>
    <property type="project" value="UniProtKB-UniRule"/>
</dbReference>
<feature type="binding site" evidence="6">
    <location>
        <position position="70"/>
    </location>
    <ligand>
        <name>(6R)-10-formyltetrahydrofolate</name>
        <dbReference type="ChEBI" id="CHEBI:195366"/>
    </ligand>
</feature>
<feature type="active site" description="Proton donor" evidence="6">
    <location>
        <position position="114"/>
    </location>
</feature>
<dbReference type="EC" id="2.1.2.2" evidence="6"/>
<sequence length="197" mass="21182">MAELECARLAVMASGRGSNFAALQAAILNEALPAKIVRVIVDQKEAAVIEKAKAAGIPVTLVDYHAFASRTQAESIILDRLASDRIDGILLAGYMRILSAHFVATYPNRIINIHPALLPSFPGRHGIEDAFHYGVKVTGVTIHYVTAGVDSGQIIAQVPVKIEDGMSLAALAVSIHEVEHVVYPQTLKHLLKEGVFN</sequence>
<keyword evidence="9" id="KW-1185">Reference proteome</keyword>
<dbReference type="InterPro" id="IPR001555">
    <property type="entry name" value="GART_AS"/>
</dbReference>
<protein>
    <recommendedName>
        <fullName evidence="6">Phosphoribosylglycinamide formyltransferase</fullName>
        <ecNumber evidence="6">2.1.2.2</ecNumber>
    </recommendedName>
    <alternativeName>
        <fullName evidence="6">5'-phosphoribosylglycinamide transformylase</fullName>
    </alternativeName>
    <alternativeName>
        <fullName evidence="6">GAR transformylase</fullName>
        <shortName evidence="6">GART</shortName>
    </alternativeName>
</protein>
<proteinExistence type="inferred from homology"/>